<sequence length="263" mass="27539">MRCCARNAKAESRRRRRAKTAHHKAPGKAPKSGATNDRSMESSKKNLCEIHRGDWGGRRVLGASLLAAAVVAAVIALALFLVYRPMKPQATVARAGVYRLVSAAAPGANNSAPTPYALSATVQFTLLLHNPSDRTAVTYDALLAYVTYRGEMVAPPAQLPLVLQDPGADVGLSPLLGGDGGAPVPVSADAVDALRADCVAGRVQLRLVVMGRVRYRSGPFKSAWRDLYVRCDAILGVTVQAAAGGGGGGDVPLLEYPKCAVDA</sequence>
<keyword evidence="4" id="KW-0812">Transmembrane</keyword>
<comment type="subcellular location">
    <subcellularLocation>
        <location evidence="1">Membrane</location>
    </subcellularLocation>
</comment>
<accession>A0A8I6YU20</accession>
<proteinExistence type="predicted"/>
<evidence type="ECO:0000313" key="5">
    <source>
        <dbReference type="EnsemblPlants" id="HORVU.MOREX.r3.5HG0498820.1.CDS1"/>
    </source>
</evidence>
<evidence type="ECO:0000256" key="1">
    <source>
        <dbReference type="ARBA" id="ARBA00004370"/>
    </source>
</evidence>
<dbReference type="InterPro" id="IPR044839">
    <property type="entry name" value="NDR1-like"/>
</dbReference>
<dbReference type="OMA" id="DCAAHRV"/>
<dbReference type="EnsemblPlants" id="HORVU.MOREX.r3.5HG0498820.1">
    <property type="protein sequence ID" value="HORVU.MOREX.r3.5HG0498820.1.CDS1"/>
    <property type="gene ID" value="HORVU.MOREX.r3.5HG0498820"/>
</dbReference>
<dbReference type="GO" id="GO:0098542">
    <property type="term" value="P:defense response to other organism"/>
    <property type="evidence" value="ECO:0007669"/>
    <property type="project" value="InterPro"/>
</dbReference>
<feature type="transmembrane region" description="Helical" evidence="4">
    <location>
        <begin position="60"/>
        <end position="83"/>
    </location>
</feature>
<dbReference type="AlphaFoldDB" id="A0A8I6YU20"/>
<dbReference type="PANTHER" id="PTHR31415">
    <property type="entry name" value="OS05G0367900 PROTEIN"/>
    <property type="match status" value="1"/>
</dbReference>
<feature type="region of interest" description="Disordered" evidence="3">
    <location>
        <begin position="1"/>
        <end position="43"/>
    </location>
</feature>
<evidence type="ECO:0000256" key="3">
    <source>
        <dbReference type="SAM" id="MobiDB-lite"/>
    </source>
</evidence>
<dbReference type="PANTHER" id="PTHR31415:SF81">
    <property type="entry name" value="OS09G0532200 PROTEIN"/>
    <property type="match status" value="1"/>
</dbReference>
<dbReference type="Gramene" id="HORVU.MOREX.r3.5HG0498820.1">
    <property type="protein sequence ID" value="HORVU.MOREX.r3.5HG0498820.1.CDS1"/>
    <property type="gene ID" value="HORVU.MOREX.r3.5HG0498820"/>
</dbReference>
<feature type="compositionally biased region" description="Basic residues" evidence="3">
    <location>
        <begin position="12"/>
        <end position="26"/>
    </location>
</feature>
<dbReference type="GO" id="GO:0005886">
    <property type="term" value="C:plasma membrane"/>
    <property type="evidence" value="ECO:0000318"/>
    <property type="project" value="GO_Central"/>
</dbReference>
<organism evidence="5 6">
    <name type="scientific">Hordeum vulgare subsp. vulgare</name>
    <name type="common">Domesticated barley</name>
    <dbReference type="NCBI Taxonomy" id="112509"/>
    <lineage>
        <taxon>Eukaryota</taxon>
        <taxon>Viridiplantae</taxon>
        <taxon>Streptophyta</taxon>
        <taxon>Embryophyta</taxon>
        <taxon>Tracheophyta</taxon>
        <taxon>Spermatophyta</taxon>
        <taxon>Magnoliopsida</taxon>
        <taxon>Liliopsida</taxon>
        <taxon>Poales</taxon>
        <taxon>Poaceae</taxon>
        <taxon>BOP clade</taxon>
        <taxon>Pooideae</taxon>
        <taxon>Triticodae</taxon>
        <taxon>Triticeae</taxon>
        <taxon>Hordeinae</taxon>
        <taxon>Hordeum</taxon>
    </lineage>
</organism>
<dbReference type="GO" id="GO:0009506">
    <property type="term" value="C:plasmodesma"/>
    <property type="evidence" value="ECO:0000318"/>
    <property type="project" value="GO_Central"/>
</dbReference>
<keyword evidence="4" id="KW-1133">Transmembrane helix</keyword>
<dbReference type="Proteomes" id="UP000011116">
    <property type="component" value="Chromosome 5H"/>
</dbReference>
<evidence type="ECO:0000256" key="4">
    <source>
        <dbReference type="SAM" id="Phobius"/>
    </source>
</evidence>
<reference evidence="5" key="2">
    <citation type="submission" date="2020-10" db="EMBL/GenBank/DDBJ databases">
        <authorList>
            <person name="Scholz U."/>
            <person name="Mascher M."/>
            <person name="Fiebig A."/>
        </authorList>
    </citation>
    <scope>NUCLEOTIDE SEQUENCE [LARGE SCALE GENOMIC DNA]</scope>
    <source>
        <strain evidence="5">cv. Morex</strain>
    </source>
</reference>
<keyword evidence="2 4" id="KW-0472">Membrane</keyword>
<name>A0A8I6YU20_HORVV</name>
<reference evidence="5" key="3">
    <citation type="submission" date="2022-01" db="UniProtKB">
        <authorList>
            <consortium name="EnsemblPlants"/>
        </authorList>
    </citation>
    <scope>IDENTIFICATION</scope>
    <source>
        <strain evidence="5">subsp. vulgare</strain>
    </source>
</reference>
<protein>
    <recommendedName>
        <fullName evidence="7">Late embryogenesis abundant protein LEA-2 subgroup domain-containing protein</fullName>
    </recommendedName>
</protein>
<reference evidence="6" key="1">
    <citation type="journal article" date="2012" name="Nature">
        <title>A physical, genetic and functional sequence assembly of the barley genome.</title>
        <authorList>
            <consortium name="The International Barley Genome Sequencing Consortium"/>
            <person name="Mayer K.F."/>
            <person name="Waugh R."/>
            <person name="Brown J.W."/>
            <person name="Schulman A."/>
            <person name="Langridge P."/>
            <person name="Platzer M."/>
            <person name="Fincher G.B."/>
            <person name="Muehlbauer G.J."/>
            <person name="Sato K."/>
            <person name="Close T.J."/>
            <person name="Wise R.P."/>
            <person name="Stein N."/>
        </authorList>
    </citation>
    <scope>NUCLEOTIDE SEQUENCE [LARGE SCALE GENOMIC DNA]</scope>
    <source>
        <strain evidence="6">cv. Morex</strain>
    </source>
</reference>
<evidence type="ECO:0000313" key="6">
    <source>
        <dbReference type="Proteomes" id="UP000011116"/>
    </source>
</evidence>
<evidence type="ECO:0008006" key="7">
    <source>
        <dbReference type="Google" id="ProtNLM"/>
    </source>
</evidence>
<keyword evidence="6" id="KW-1185">Reference proteome</keyword>
<evidence type="ECO:0000256" key="2">
    <source>
        <dbReference type="ARBA" id="ARBA00023136"/>
    </source>
</evidence>